<keyword evidence="2" id="KW-0812">Transmembrane</keyword>
<feature type="compositionally biased region" description="Polar residues" evidence="1">
    <location>
        <begin position="208"/>
        <end position="218"/>
    </location>
</feature>
<keyword evidence="4" id="KW-1185">Reference proteome</keyword>
<evidence type="ECO:0000313" key="3">
    <source>
        <dbReference type="EMBL" id="MFA4805135.1"/>
    </source>
</evidence>
<gene>
    <name evidence="3" type="ORF">P8X34_10405</name>
</gene>
<keyword evidence="2" id="KW-0472">Membrane</keyword>
<comment type="caution">
    <text evidence="3">The sequence shown here is derived from an EMBL/GenBank/DDBJ whole genome shotgun (WGS) entry which is preliminary data.</text>
</comment>
<keyword evidence="2" id="KW-1133">Transmembrane helix</keyword>
<dbReference type="EMBL" id="JARRIG010000007">
    <property type="protein sequence ID" value="MFA4805135.1"/>
    <property type="molecule type" value="Genomic_DNA"/>
</dbReference>
<evidence type="ECO:0000256" key="1">
    <source>
        <dbReference type="SAM" id="MobiDB-lite"/>
    </source>
</evidence>
<name>A0ABV4T627_9EURY</name>
<organism evidence="3 4">
    <name type="scientific">Pyrococcus kukulkanii</name>
    <dbReference type="NCBI Taxonomy" id="1609559"/>
    <lineage>
        <taxon>Archaea</taxon>
        <taxon>Methanobacteriati</taxon>
        <taxon>Methanobacteriota</taxon>
        <taxon>Thermococci</taxon>
        <taxon>Thermococcales</taxon>
        <taxon>Thermococcaceae</taxon>
        <taxon>Pyrococcus</taxon>
    </lineage>
</organism>
<evidence type="ECO:0000313" key="4">
    <source>
        <dbReference type="Proteomes" id="UP001571980"/>
    </source>
</evidence>
<feature type="transmembrane region" description="Helical" evidence="2">
    <location>
        <begin position="82"/>
        <end position="101"/>
    </location>
</feature>
<proteinExistence type="predicted"/>
<reference evidence="3 4" key="1">
    <citation type="submission" date="2023-03" db="EMBL/GenBank/DDBJ databases">
        <title>Speciation in Pyrococcus: adaptation to high temperature as a mechanism.</title>
        <authorList>
            <person name="Gu J."/>
        </authorList>
    </citation>
    <scope>NUCLEOTIDE SEQUENCE [LARGE SCALE GENOMIC DNA]</scope>
    <source>
        <strain evidence="3 4">LMOA34</strain>
    </source>
</reference>
<accession>A0ABV4T627</accession>
<protein>
    <submittedName>
        <fullName evidence="3">Uncharacterized protein</fullName>
    </submittedName>
</protein>
<feature type="region of interest" description="Disordered" evidence="1">
    <location>
        <begin position="155"/>
        <end position="218"/>
    </location>
</feature>
<feature type="compositionally biased region" description="Polar residues" evidence="1">
    <location>
        <begin position="165"/>
        <end position="191"/>
    </location>
</feature>
<sequence>MMRSSQQTQPEPCTKPLHILSIPASDSGLQAGASADVFLYFTLLFSQPRAKNTSENIQPLFYIWTELHNSNRNYIAGMNMNYDVTIAFLTIGVFSLAIAVIHPPEQKTYTITGDGFYSYLEENGAIGVMEAYKVGEYLAPMGKSIAGRYDIPGGSTLPSRKPSAGHTSSLTYTTAVVRSPQSDATTGSGRYTSAPRASALQKPAQKQYRANTSRPSTR</sequence>
<evidence type="ECO:0000256" key="2">
    <source>
        <dbReference type="SAM" id="Phobius"/>
    </source>
</evidence>
<dbReference type="Proteomes" id="UP001571980">
    <property type="component" value="Unassembled WGS sequence"/>
</dbReference>